<dbReference type="PANTHER" id="PTHR47003">
    <property type="entry name" value="OS01G0970900 PROTEIN"/>
    <property type="match status" value="1"/>
</dbReference>
<feature type="repeat" description="PPR" evidence="2">
    <location>
        <begin position="207"/>
        <end position="241"/>
    </location>
</feature>
<protein>
    <recommendedName>
        <fullName evidence="3">PROP1-like PPR domain-containing protein</fullName>
    </recommendedName>
</protein>
<gene>
    <name evidence="4" type="ORF">H5410_016111</name>
</gene>
<feature type="repeat" description="PPR" evidence="2">
    <location>
        <begin position="137"/>
        <end position="171"/>
    </location>
</feature>
<feature type="domain" description="PROP1-like PPR" evidence="3">
    <location>
        <begin position="115"/>
        <end position="222"/>
    </location>
</feature>
<dbReference type="NCBIfam" id="TIGR00756">
    <property type="entry name" value="PPR"/>
    <property type="match status" value="2"/>
</dbReference>
<keyword evidence="5" id="KW-1185">Reference proteome</keyword>
<evidence type="ECO:0000259" key="3">
    <source>
        <dbReference type="Pfam" id="PF17177"/>
    </source>
</evidence>
<organism evidence="4 5">
    <name type="scientific">Solanum commersonii</name>
    <name type="common">Commerson's wild potato</name>
    <name type="synonym">Commerson's nightshade</name>
    <dbReference type="NCBI Taxonomy" id="4109"/>
    <lineage>
        <taxon>Eukaryota</taxon>
        <taxon>Viridiplantae</taxon>
        <taxon>Streptophyta</taxon>
        <taxon>Embryophyta</taxon>
        <taxon>Tracheophyta</taxon>
        <taxon>Spermatophyta</taxon>
        <taxon>Magnoliopsida</taxon>
        <taxon>eudicotyledons</taxon>
        <taxon>Gunneridae</taxon>
        <taxon>Pentapetalae</taxon>
        <taxon>asterids</taxon>
        <taxon>lamiids</taxon>
        <taxon>Solanales</taxon>
        <taxon>Solanaceae</taxon>
        <taxon>Solanoideae</taxon>
        <taxon>Solaneae</taxon>
        <taxon>Solanum</taxon>
    </lineage>
</organism>
<dbReference type="PANTHER" id="PTHR47003:SF5">
    <property type="entry name" value="PENTATRICOPEPTIDE REPEAT-CONTAINING PROTEIN"/>
    <property type="match status" value="1"/>
</dbReference>
<reference evidence="4 5" key="1">
    <citation type="submission" date="2020-09" db="EMBL/GenBank/DDBJ databases">
        <title>De no assembly of potato wild relative species, Solanum commersonii.</title>
        <authorList>
            <person name="Cho K."/>
        </authorList>
    </citation>
    <scope>NUCLEOTIDE SEQUENCE [LARGE SCALE GENOMIC DNA]</scope>
    <source>
        <strain evidence="4">LZ3.2</strain>
        <tissue evidence="4">Leaf</tissue>
    </source>
</reference>
<name>A0A9J5ZWM3_SOLCO</name>
<evidence type="ECO:0000256" key="2">
    <source>
        <dbReference type="PROSITE-ProRule" id="PRU00708"/>
    </source>
</evidence>
<comment type="caution">
    <text evidence="4">The sequence shown here is derived from an EMBL/GenBank/DDBJ whole genome shotgun (WGS) entry which is preliminary data.</text>
</comment>
<feature type="repeat" description="PPR" evidence="2">
    <location>
        <begin position="172"/>
        <end position="206"/>
    </location>
</feature>
<dbReference type="InterPro" id="IPR033443">
    <property type="entry name" value="PROP1-like_PPR_dom"/>
</dbReference>
<keyword evidence="1" id="KW-0677">Repeat</keyword>
<proteinExistence type="predicted"/>
<dbReference type="Proteomes" id="UP000824120">
    <property type="component" value="Chromosome 3"/>
</dbReference>
<dbReference type="Pfam" id="PF17177">
    <property type="entry name" value="PPR_long"/>
    <property type="match status" value="1"/>
</dbReference>
<dbReference type="EMBL" id="JACXVP010000003">
    <property type="protein sequence ID" value="KAG5616287.1"/>
    <property type="molecule type" value="Genomic_DNA"/>
</dbReference>
<dbReference type="AlphaFoldDB" id="A0A9J5ZWM3"/>
<dbReference type="PROSITE" id="PS51375">
    <property type="entry name" value="PPR"/>
    <property type="match status" value="3"/>
</dbReference>
<dbReference type="InterPro" id="IPR002885">
    <property type="entry name" value="PPR_rpt"/>
</dbReference>
<dbReference type="InterPro" id="IPR044578">
    <property type="entry name" value="BIR6-like"/>
</dbReference>
<dbReference type="GO" id="GO:0008380">
    <property type="term" value="P:RNA splicing"/>
    <property type="evidence" value="ECO:0007669"/>
    <property type="project" value="InterPro"/>
</dbReference>
<evidence type="ECO:0000313" key="4">
    <source>
        <dbReference type="EMBL" id="KAG5616287.1"/>
    </source>
</evidence>
<dbReference type="InterPro" id="IPR011990">
    <property type="entry name" value="TPR-like_helical_dom_sf"/>
</dbReference>
<accession>A0A9J5ZWM3</accession>
<dbReference type="OrthoDB" id="185373at2759"/>
<evidence type="ECO:0000313" key="5">
    <source>
        <dbReference type="Proteomes" id="UP000824120"/>
    </source>
</evidence>
<dbReference type="Gene3D" id="1.25.40.10">
    <property type="entry name" value="Tetratricopeptide repeat domain"/>
    <property type="match status" value="2"/>
</dbReference>
<sequence length="475" mass="53447">MLALRKLSTLKSSRFLSSFTIQNPICSSSTIPDVPSCTNYDERIIKAGREGDFTTVHHLLNKRARDGFFNTNNTFKFISTNNVSILDDLLEIIARLDNGFPRKSSYDCLIARLSKMHCISEAMRVAKGMVSKGHEANNVTFHPIVNALTKKEEFEEAWKVVAVMKSCGISPDLTTYNFLLTGYCFAGNVASAAGVLAKIEEEELGADTRTYDALVLGACRAGKLDAALAVVRRMLDDGVPPLYCTHAHIIGAFLKYNYYEQAVEFVRSYAGRDAKLDAENFGILATRLITRSKLEEAKKLVKEMSERRLVMGPRLKDFYEFYGGCLEPDVIVDFFCSVHIVKFILDVILLQHSLKKPQNQTLWGGPVVWAWDFRRSQVRNSLPRFAFWVELVASGLPSARYLSCMVRELLHRSLHTGKELTAWLLSLRKTTDAVVCLFPVVSLLWLSTEAWQDSITCMLSATRLSSQRSLYTESV</sequence>
<evidence type="ECO:0000256" key="1">
    <source>
        <dbReference type="ARBA" id="ARBA00022737"/>
    </source>
</evidence>